<dbReference type="EMBL" id="CM014083">
    <property type="protein sequence ID" value="TKS72798.1"/>
    <property type="molecule type" value="Genomic_DNA"/>
</dbReference>
<evidence type="ECO:0000313" key="3">
    <source>
        <dbReference type="EMBL" id="TKS72798.1"/>
    </source>
</evidence>
<dbReference type="PANTHER" id="PTHR15131:SF3">
    <property type="entry name" value="SNRNA-ACTIVATING PROTEIN COMPLEX SUBUNIT 1"/>
    <property type="match status" value="1"/>
</dbReference>
<sequence>MPRFQSVYCDFFYTPLTEDVEQLLARFQQTDSVRYEVFSAVWREMGFSDVFHGVTRVGELKRFCRVTLATALKYFLPPYSYQIRVGGLYLMFAFYHTQLAAPPVKIRVPLRDWAQVQKFLKDSVDSGHMDVLYIYQKLVSIKAIHYTAMPHFLSFQKQRKPKKEPVCADFIGRTTAIQELTSSDMLEELTNIQNQYEKLKQATAEVSSQVNMTHRDLSTRLQKCMSEFLTWQQKTYSGNQKNKKSGDDDEEEEEEEEETPAEASSSRARLLSSIKQKSYKNVQEASKSRRHRQAEAVESSSSGPEHVQEAAQQKKRPVSLRARTTKNLPMTDENITQIWHLSAPDEQAMIRKRSFN</sequence>
<protein>
    <submittedName>
        <fullName evidence="4">snRNA-activating protein complex subunit 1</fullName>
    </submittedName>
</protein>
<dbReference type="AlphaFoldDB" id="A0A4U5UDU4"/>
<evidence type="ECO:0000256" key="1">
    <source>
        <dbReference type="SAM" id="Coils"/>
    </source>
</evidence>
<feature type="compositionally biased region" description="Polar residues" evidence="2">
    <location>
        <begin position="274"/>
        <end position="285"/>
    </location>
</feature>
<dbReference type="GO" id="GO:0019185">
    <property type="term" value="C:snRNA-activating protein complex"/>
    <property type="evidence" value="ECO:0007669"/>
    <property type="project" value="TreeGrafter"/>
</dbReference>
<proteinExistence type="predicted"/>
<feature type="region of interest" description="Disordered" evidence="2">
    <location>
        <begin position="236"/>
        <end position="331"/>
    </location>
</feature>
<evidence type="ECO:0000256" key="2">
    <source>
        <dbReference type="SAM" id="MobiDB-lite"/>
    </source>
</evidence>
<reference evidence="4 5" key="1">
    <citation type="submission" date="2019-01" db="EMBL/GenBank/DDBJ databases">
        <title>Genome Assembly of Collichthys lucidus.</title>
        <authorList>
            <person name="Cai M."/>
            <person name="Xiao S."/>
        </authorList>
    </citation>
    <scope>NUCLEOTIDE SEQUENCE [LARGE SCALE GENOMIC DNA]</scope>
    <source>
        <strain evidence="4">JT15FE1705JMU</strain>
        <tissue evidence="4">Muscle</tissue>
    </source>
</reference>
<feature type="compositionally biased region" description="Acidic residues" evidence="2">
    <location>
        <begin position="247"/>
        <end position="260"/>
    </location>
</feature>
<dbReference type="GO" id="GO:0043565">
    <property type="term" value="F:sequence-specific DNA binding"/>
    <property type="evidence" value="ECO:0007669"/>
    <property type="project" value="TreeGrafter"/>
</dbReference>
<dbReference type="GO" id="GO:0042795">
    <property type="term" value="P:snRNA transcription by RNA polymerase II"/>
    <property type="evidence" value="ECO:0007669"/>
    <property type="project" value="TreeGrafter"/>
</dbReference>
<dbReference type="GO" id="GO:0042796">
    <property type="term" value="P:snRNA transcription by RNA polymerase III"/>
    <property type="evidence" value="ECO:0007669"/>
    <property type="project" value="TreeGrafter"/>
</dbReference>
<dbReference type="OrthoDB" id="20127at2759"/>
<name>A0A4U5UDU4_COLLU</name>
<dbReference type="STRING" id="240159.A0A4U5UDU4"/>
<evidence type="ECO:0000313" key="5">
    <source>
        <dbReference type="Proteomes" id="UP000298787"/>
    </source>
</evidence>
<gene>
    <name evidence="3" type="ORF">D9C73_006875</name>
    <name evidence="4" type="ORF">D9C73_006891</name>
</gene>
<keyword evidence="1" id="KW-0175">Coiled coil</keyword>
<feature type="coiled-coil region" evidence="1">
    <location>
        <begin position="182"/>
        <end position="209"/>
    </location>
</feature>
<organism evidence="4 5">
    <name type="scientific">Collichthys lucidus</name>
    <name type="common">Big head croaker</name>
    <name type="synonym">Sciaena lucida</name>
    <dbReference type="NCBI Taxonomy" id="240159"/>
    <lineage>
        <taxon>Eukaryota</taxon>
        <taxon>Metazoa</taxon>
        <taxon>Chordata</taxon>
        <taxon>Craniata</taxon>
        <taxon>Vertebrata</taxon>
        <taxon>Euteleostomi</taxon>
        <taxon>Actinopterygii</taxon>
        <taxon>Neopterygii</taxon>
        <taxon>Teleostei</taxon>
        <taxon>Neoteleostei</taxon>
        <taxon>Acanthomorphata</taxon>
        <taxon>Eupercaria</taxon>
        <taxon>Sciaenidae</taxon>
        <taxon>Collichthys</taxon>
    </lineage>
</organism>
<accession>A0A4U5UDU4</accession>
<dbReference type="PANTHER" id="PTHR15131">
    <property type="entry name" value="SMALL NUCLEAR RNA ACTIVATING COMPLEX, POLYPEPTIDE 1"/>
    <property type="match status" value="1"/>
</dbReference>
<dbReference type="Proteomes" id="UP000298787">
    <property type="component" value="Chromosome 6"/>
</dbReference>
<evidence type="ECO:0000313" key="4">
    <source>
        <dbReference type="EMBL" id="TKS72814.1"/>
    </source>
</evidence>
<keyword evidence="5" id="KW-1185">Reference proteome</keyword>
<dbReference type="InterPro" id="IPR019188">
    <property type="entry name" value="SNAPC1"/>
</dbReference>
<dbReference type="EMBL" id="CM014083">
    <property type="protein sequence ID" value="TKS72814.1"/>
    <property type="molecule type" value="Genomic_DNA"/>
</dbReference>
<dbReference type="Pfam" id="PF09808">
    <property type="entry name" value="SNAPC1"/>
    <property type="match status" value="1"/>
</dbReference>
<feature type="compositionally biased region" description="Low complexity" evidence="2">
    <location>
        <begin position="263"/>
        <end position="273"/>
    </location>
</feature>